<protein>
    <submittedName>
        <fullName evidence="5">Acetyl-hydrolase LipR</fullName>
        <ecNumber evidence="5">3.1.1.-</ecNumber>
    </submittedName>
</protein>
<dbReference type="EMBL" id="OMKW01000004">
    <property type="protein sequence ID" value="SPF30754.1"/>
    <property type="molecule type" value="Genomic_DNA"/>
</dbReference>
<keyword evidence="2 5" id="KW-0378">Hydrolase</keyword>
<keyword evidence="6" id="KW-1185">Reference proteome</keyword>
<evidence type="ECO:0000256" key="3">
    <source>
        <dbReference type="PROSITE-ProRule" id="PRU10038"/>
    </source>
</evidence>
<proteinExistence type="inferred from homology"/>
<comment type="similarity">
    <text evidence="1">Belongs to the 'GDXG' lipolytic enzyme family.</text>
</comment>
<dbReference type="InterPro" id="IPR033140">
    <property type="entry name" value="Lipase_GDXG_put_SER_AS"/>
</dbReference>
<dbReference type="GO" id="GO:0004806">
    <property type="term" value="F:triacylglycerol lipase activity"/>
    <property type="evidence" value="ECO:0007669"/>
    <property type="project" value="TreeGrafter"/>
</dbReference>
<dbReference type="OrthoDB" id="9806180at2"/>
<dbReference type="RefSeq" id="WP_108783461.1">
    <property type="nucleotide sequence ID" value="NZ_OMKW01000004.1"/>
</dbReference>
<gene>
    <name evidence="5" type="primary">lipR</name>
    <name evidence="5" type="ORF">POI8812_03097</name>
</gene>
<evidence type="ECO:0000313" key="6">
    <source>
        <dbReference type="Proteomes" id="UP000244932"/>
    </source>
</evidence>
<dbReference type="InterPro" id="IPR029058">
    <property type="entry name" value="AB_hydrolase_fold"/>
</dbReference>
<evidence type="ECO:0000256" key="2">
    <source>
        <dbReference type="ARBA" id="ARBA00022801"/>
    </source>
</evidence>
<dbReference type="Gene3D" id="3.40.50.1820">
    <property type="entry name" value="alpha/beta hydrolase"/>
    <property type="match status" value="1"/>
</dbReference>
<organism evidence="5 6">
    <name type="scientific">Pontivivens insulae</name>
    <dbReference type="NCBI Taxonomy" id="1639689"/>
    <lineage>
        <taxon>Bacteria</taxon>
        <taxon>Pseudomonadati</taxon>
        <taxon>Pseudomonadota</taxon>
        <taxon>Alphaproteobacteria</taxon>
        <taxon>Rhodobacterales</taxon>
        <taxon>Paracoccaceae</taxon>
        <taxon>Pontivivens</taxon>
    </lineage>
</organism>
<dbReference type="InterPro" id="IPR050300">
    <property type="entry name" value="GDXG_lipolytic_enzyme"/>
</dbReference>
<dbReference type="AlphaFoldDB" id="A0A2R8AES7"/>
<name>A0A2R8AES7_9RHOB</name>
<feature type="domain" description="Alpha/beta hydrolase fold-3" evidence="4">
    <location>
        <begin position="77"/>
        <end position="278"/>
    </location>
</feature>
<sequence length="314" mass="34012">MSFRLAALNLILRNFEKPWLAKVQDVGELRATMARRAERSLHVPPGTHRNAAWVTGPEGKIEAEWLTHGTPPRGQVILFLHGGAYCAGGLATHRSLAAELARRCGVRVFLPEYRLAPEHPFPAAIEDCAAAYRHLLQSGYHAHDIAFAGDSAGGGLVLALLHLCGSEDLPYPAAAATFSPWADLSLGGETYSSNARRDPMLPYERVVEASAGYLDGQSPDDPRASPIHGSFAGCCPVLIQASEIEMLADDARAMSARLSASGVDVELRFWPRTPHAWHHFHHRIPEADEAIAQAATFLRRHLQASALEMADAAG</sequence>
<dbReference type="PROSITE" id="PS01174">
    <property type="entry name" value="LIPASE_GDXG_SER"/>
    <property type="match status" value="1"/>
</dbReference>
<accession>A0A2R8AES7</accession>
<dbReference type="PANTHER" id="PTHR48081">
    <property type="entry name" value="AB HYDROLASE SUPERFAMILY PROTEIN C4A8.06C"/>
    <property type="match status" value="1"/>
</dbReference>
<dbReference type="EC" id="3.1.1.-" evidence="5"/>
<reference evidence="5 6" key="1">
    <citation type="submission" date="2018-03" db="EMBL/GenBank/DDBJ databases">
        <authorList>
            <person name="Keele B.F."/>
        </authorList>
    </citation>
    <scope>NUCLEOTIDE SEQUENCE [LARGE SCALE GENOMIC DNA]</scope>
    <source>
        <strain evidence="5 6">CeCT 8812</strain>
    </source>
</reference>
<evidence type="ECO:0000313" key="5">
    <source>
        <dbReference type="EMBL" id="SPF30754.1"/>
    </source>
</evidence>
<dbReference type="Pfam" id="PF07859">
    <property type="entry name" value="Abhydrolase_3"/>
    <property type="match status" value="1"/>
</dbReference>
<evidence type="ECO:0000259" key="4">
    <source>
        <dbReference type="Pfam" id="PF07859"/>
    </source>
</evidence>
<dbReference type="PANTHER" id="PTHR48081:SF30">
    <property type="entry name" value="ACETYL-HYDROLASE LIPR-RELATED"/>
    <property type="match status" value="1"/>
</dbReference>
<dbReference type="SUPFAM" id="SSF53474">
    <property type="entry name" value="alpha/beta-Hydrolases"/>
    <property type="match status" value="1"/>
</dbReference>
<dbReference type="InterPro" id="IPR013094">
    <property type="entry name" value="AB_hydrolase_3"/>
</dbReference>
<feature type="active site" evidence="3">
    <location>
        <position position="151"/>
    </location>
</feature>
<dbReference type="Proteomes" id="UP000244932">
    <property type="component" value="Unassembled WGS sequence"/>
</dbReference>
<evidence type="ECO:0000256" key="1">
    <source>
        <dbReference type="ARBA" id="ARBA00010515"/>
    </source>
</evidence>